<keyword evidence="1" id="KW-0175">Coiled coil</keyword>
<dbReference type="EMBL" id="JAYERP010000002">
    <property type="protein sequence ID" value="MEA3572487.1"/>
    <property type="molecule type" value="Genomic_DNA"/>
</dbReference>
<protein>
    <recommendedName>
        <fullName evidence="4">DUF4368 domain-containing protein</fullName>
    </recommendedName>
</protein>
<evidence type="ECO:0000313" key="3">
    <source>
        <dbReference type="Proteomes" id="UP001292216"/>
    </source>
</evidence>
<reference evidence="2 3" key="1">
    <citation type="submission" date="2023-12" db="EMBL/GenBank/DDBJ databases">
        <title>Whole genome sequencing of Paenibacillus phoenicis isolated from the Phoenix Mars Lander spacecraft assembly facility.</title>
        <authorList>
            <person name="Garcia A."/>
            <person name="Venkateswaran K."/>
        </authorList>
    </citation>
    <scope>NUCLEOTIDE SEQUENCE [LARGE SCALE GENOMIC DNA]</scope>
    <source>
        <strain evidence="2 3">3PO2SA</strain>
    </source>
</reference>
<sequence>MKEAILADIRAMATHLSSESVMEKLEENMEKQRKLQGKQLKSIENQLEKLKKRKKMAHDKHFDGEMSKSEYDEYMLRVNEEIQTLTQQIEEALRKGDDLKMIQEFKESLQRFLAFNDLTPESLHWLIHRIEIKADGSPRIFYRFSHPSASYLLRSINAQHSTCTVCGNISTGVTSTVR</sequence>
<dbReference type="Proteomes" id="UP001292216">
    <property type="component" value="Unassembled WGS sequence"/>
</dbReference>
<comment type="caution">
    <text evidence="2">The sequence shown here is derived from an EMBL/GenBank/DDBJ whole genome shotgun (WGS) entry which is preliminary data.</text>
</comment>
<feature type="coiled-coil region" evidence="1">
    <location>
        <begin position="26"/>
        <end position="95"/>
    </location>
</feature>
<evidence type="ECO:0000256" key="1">
    <source>
        <dbReference type="SAM" id="Coils"/>
    </source>
</evidence>
<name>A0ABU5PRQ5_9BACL</name>
<organism evidence="2 3">
    <name type="scientific">Paenibacillus phoenicis</name>
    <dbReference type="NCBI Taxonomy" id="554117"/>
    <lineage>
        <taxon>Bacteria</taxon>
        <taxon>Bacillati</taxon>
        <taxon>Bacillota</taxon>
        <taxon>Bacilli</taxon>
        <taxon>Bacillales</taxon>
        <taxon>Paenibacillaceae</taxon>
        <taxon>Paenibacillus</taxon>
    </lineage>
</organism>
<gene>
    <name evidence="2" type="ORF">U9M73_21405</name>
</gene>
<evidence type="ECO:0000313" key="2">
    <source>
        <dbReference type="EMBL" id="MEA3572487.1"/>
    </source>
</evidence>
<proteinExistence type="predicted"/>
<evidence type="ECO:0008006" key="4">
    <source>
        <dbReference type="Google" id="ProtNLM"/>
    </source>
</evidence>
<dbReference type="RefSeq" id="WP_323079209.1">
    <property type="nucleotide sequence ID" value="NZ_CBCSKM010000019.1"/>
</dbReference>
<accession>A0ABU5PRQ5</accession>
<keyword evidence="3" id="KW-1185">Reference proteome</keyword>